<dbReference type="RefSeq" id="WP_193497860.1">
    <property type="nucleotide sequence ID" value="NZ_CP063169.1"/>
</dbReference>
<dbReference type="KEGG" id="halt:IM660_02465"/>
<evidence type="ECO:0000256" key="8">
    <source>
        <dbReference type="ARBA" id="ARBA00023264"/>
    </source>
</evidence>
<dbReference type="InterPro" id="IPR017438">
    <property type="entry name" value="ATP-NAD_kinase_N"/>
</dbReference>
<dbReference type="InterPro" id="IPR050187">
    <property type="entry name" value="Lipid_Phosphate_FormReg"/>
</dbReference>
<evidence type="ECO:0000313" key="10">
    <source>
        <dbReference type="EMBL" id="QOR71195.1"/>
    </source>
</evidence>
<dbReference type="SUPFAM" id="SSF111331">
    <property type="entry name" value="NAD kinase/diacylglycerol kinase-like"/>
    <property type="match status" value="1"/>
</dbReference>
<dbReference type="Gene3D" id="2.60.200.40">
    <property type="match status" value="1"/>
</dbReference>
<dbReference type="GO" id="GO:0008654">
    <property type="term" value="P:phospholipid biosynthetic process"/>
    <property type="evidence" value="ECO:0007669"/>
    <property type="project" value="UniProtKB-KW"/>
</dbReference>
<dbReference type="Gene3D" id="3.40.50.10330">
    <property type="entry name" value="Probable inorganic polyphosphate/atp-NAD kinase, domain 1"/>
    <property type="match status" value="1"/>
</dbReference>
<keyword evidence="6" id="KW-0067">ATP-binding</keyword>
<dbReference type="InterPro" id="IPR045540">
    <property type="entry name" value="YegS/DAGK_C"/>
</dbReference>
<reference evidence="10 11" key="1">
    <citation type="submission" date="2020-10" db="EMBL/GenBank/DDBJ databases">
        <title>Haloactinobacterium sp. RN3S43, a bacterium isolated from saline soil.</title>
        <authorList>
            <person name="Sun J.-Q."/>
        </authorList>
    </citation>
    <scope>NUCLEOTIDE SEQUENCE [LARGE SCALE GENOMIC DNA]</scope>
    <source>
        <strain evidence="10 11">RN3S43</strain>
    </source>
</reference>
<evidence type="ECO:0000256" key="3">
    <source>
        <dbReference type="ARBA" id="ARBA00022679"/>
    </source>
</evidence>
<dbReference type="Proteomes" id="UP000593758">
    <property type="component" value="Chromosome"/>
</dbReference>
<protein>
    <submittedName>
        <fullName evidence="10">NAD(+)/NADH kinase</fullName>
    </submittedName>
</protein>
<keyword evidence="11" id="KW-1185">Reference proteome</keyword>
<keyword evidence="7" id="KW-0444">Lipid biosynthesis</keyword>
<evidence type="ECO:0000256" key="5">
    <source>
        <dbReference type="ARBA" id="ARBA00022777"/>
    </source>
</evidence>
<dbReference type="GO" id="GO:0005524">
    <property type="term" value="F:ATP binding"/>
    <property type="evidence" value="ECO:0007669"/>
    <property type="project" value="UniProtKB-KW"/>
</dbReference>
<dbReference type="PANTHER" id="PTHR12358:SF54">
    <property type="entry name" value="SPHINGOSINE KINASE RELATED PROTEIN"/>
    <property type="match status" value="1"/>
</dbReference>
<keyword evidence="8" id="KW-1208">Phospholipid metabolism</keyword>
<organism evidence="10 11">
    <name type="scientific">Ruania alkalisoli</name>
    <dbReference type="NCBI Taxonomy" id="2779775"/>
    <lineage>
        <taxon>Bacteria</taxon>
        <taxon>Bacillati</taxon>
        <taxon>Actinomycetota</taxon>
        <taxon>Actinomycetes</taxon>
        <taxon>Micrococcales</taxon>
        <taxon>Ruaniaceae</taxon>
        <taxon>Ruania</taxon>
    </lineage>
</organism>
<feature type="domain" description="DAGKc" evidence="9">
    <location>
        <begin position="1"/>
        <end position="134"/>
    </location>
</feature>
<dbReference type="Pfam" id="PF00781">
    <property type="entry name" value="DAGK_cat"/>
    <property type="match status" value="1"/>
</dbReference>
<evidence type="ECO:0000256" key="6">
    <source>
        <dbReference type="ARBA" id="ARBA00022840"/>
    </source>
</evidence>
<dbReference type="InterPro" id="IPR001206">
    <property type="entry name" value="Diacylglycerol_kinase_cat_dom"/>
</dbReference>
<evidence type="ECO:0000256" key="1">
    <source>
        <dbReference type="ARBA" id="ARBA00001946"/>
    </source>
</evidence>
<keyword evidence="5 10" id="KW-0418">Kinase</keyword>
<dbReference type="Pfam" id="PF19279">
    <property type="entry name" value="YegS_C"/>
    <property type="match status" value="1"/>
</dbReference>
<evidence type="ECO:0000256" key="7">
    <source>
        <dbReference type="ARBA" id="ARBA00023209"/>
    </source>
</evidence>
<evidence type="ECO:0000313" key="11">
    <source>
        <dbReference type="Proteomes" id="UP000593758"/>
    </source>
</evidence>
<sequence length="321" mass="34859">MTPPMAAVVYHPEKLTGERWRRIVAREERRAGWGPSVWVPTQADDDAASLRRRLTEASAGEADVVIAAGGDGTVRAVAEMLVGTDQPLGVWPVGSTNLFARNVGLPVLDQVAALRVSFSGMHRRVDTGRVRVDLADGDRTSRTFLVLAGFGVDAQMVVHTSSEAKAHLGWLAYVAGVTRGVTRPDRLDVTHSLDGAAPQEARLLTLAIANGGALPAGLVLLPDAEVDDGELDVLMLHADDARTWSEVASWFVQENSLVRQVRRRTGRRRPLRTGEAVQLRRAKDVRVVLSRPEHFQVDGEYLGKVVALHAQVQQASLLICT</sequence>
<dbReference type="EMBL" id="CP063169">
    <property type="protein sequence ID" value="QOR71195.1"/>
    <property type="molecule type" value="Genomic_DNA"/>
</dbReference>
<evidence type="ECO:0000259" key="9">
    <source>
        <dbReference type="PROSITE" id="PS50146"/>
    </source>
</evidence>
<keyword evidence="4" id="KW-0547">Nucleotide-binding</keyword>
<dbReference type="InterPro" id="IPR016064">
    <property type="entry name" value="NAD/diacylglycerol_kinase_sf"/>
</dbReference>
<comment type="cofactor">
    <cofactor evidence="1">
        <name>Mg(2+)</name>
        <dbReference type="ChEBI" id="CHEBI:18420"/>
    </cofactor>
</comment>
<name>A0A7M1SUI3_9MICO</name>
<dbReference type="AlphaFoldDB" id="A0A7M1SUI3"/>
<gene>
    <name evidence="10" type="ORF">IM660_02465</name>
</gene>
<keyword evidence="3" id="KW-0808">Transferase</keyword>
<proteinExistence type="inferred from homology"/>
<dbReference type="GO" id="GO:0016301">
    <property type="term" value="F:kinase activity"/>
    <property type="evidence" value="ECO:0007669"/>
    <property type="project" value="UniProtKB-KW"/>
</dbReference>
<comment type="similarity">
    <text evidence="2">Belongs to the diacylglycerol/lipid kinase family.</text>
</comment>
<evidence type="ECO:0000256" key="2">
    <source>
        <dbReference type="ARBA" id="ARBA00005983"/>
    </source>
</evidence>
<keyword evidence="7" id="KW-0594">Phospholipid biosynthesis</keyword>
<dbReference type="PROSITE" id="PS50146">
    <property type="entry name" value="DAGK"/>
    <property type="match status" value="1"/>
</dbReference>
<keyword evidence="7" id="KW-0443">Lipid metabolism</keyword>
<evidence type="ECO:0000256" key="4">
    <source>
        <dbReference type="ARBA" id="ARBA00022741"/>
    </source>
</evidence>
<dbReference type="PANTHER" id="PTHR12358">
    <property type="entry name" value="SPHINGOSINE KINASE"/>
    <property type="match status" value="1"/>
</dbReference>
<accession>A0A7M1SUI3</accession>